<protein>
    <submittedName>
        <fullName evidence="2">Uncharacterized protein</fullName>
    </submittedName>
</protein>
<accession>A0A8S8XCP9</accession>
<dbReference type="RefSeq" id="WP_420245410.1">
    <property type="nucleotide sequence ID" value="NZ_BOPV01000001.1"/>
</dbReference>
<sequence>MSKSITELHERAQKAQAAGNKDEAEFLLNLASKLEEADMVRHHFGYFVMHAQAILPHDAQPRHFRDALQRAKRILADTAD</sequence>
<evidence type="ECO:0000313" key="2">
    <source>
        <dbReference type="EMBL" id="GIL41778.1"/>
    </source>
</evidence>
<evidence type="ECO:0000313" key="3">
    <source>
        <dbReference type="Proteomes" id="UP000681075"/>
    </source>
</evidence>
<organism evidence="2 3">
    <name type="scientific">Roseiterribacter gracilis</name>
    <dbReference type="NCBI Taxonomy" id="2812848"/>
    <lineage>
        <taxon>Bacteria</taxon>
        <taxon>Pseudomonadati</taxon>
        <taxon>Pseudomonadota</taxon>
        <taxon>Alphaproteobacteria</taxon>
        <taxon>Rhodospirillales</taxon>
        <taxon>Roseiterribacteraceae</taxon>
        <taxon>Roseiterribacter</taxon>
    </lineage>
</organism>
<dbReference type="EMBL" id="BOPV01000001">
    <property type="protein sequence ID" value="GIL41778.1"/>
    <property type="molecule type" value="Genomic_DNA"/>
</dbReference>
<dbReference type="Proteomes" id="UP000681075">
    <property type="component" value="Unassembled WGS sequence"/>
</dbReference>
<reference evidence="2" key="1">
    <citation type="submission" date="2021-02" db="EMBL/GenBank/DDBJ databases">
        <title>Genome sequence of Rhodospirillales sp. strain TMPK1 isolated from soil.</title>
        <authorList>
            <person name="Nakai R."/>
            <person name="Kusada H."/>
            <person name="Tamaki H."/>
        </authorList>
    </citation>
    <scope>NUCLEOTIDE SEQUENCE</scope>
    <source>
        <strain evidence="2">TMPK1</strain>
    </source>
</reference>
<dbReference type="AlphaFoldDB" id="A0A8S8XCP9"/>
<comment type="caution">
    <text evidence="2">The sequence shown here is derived from an EMBL/GenBank/DDBJ whole genome shotgun (WGS) entry which is preliminary data.</text>
</comment>
<keyword evidence="3" id="KW-1185">Reference proteome</keyword>
<feature type="region of interest" description="Disordered" evidence="1">
    <location>
        <begin position="1"/>
        <end position="20"/>
    </location>
</feature>
<feature type="compositionally biased region" description="Basic and acidic residues" evidence="1">
    <location>
        <begin position="1"/>
        <end position="13"/>
    </location>
</feature>
<name>A0A8S8XCP9_9PROT</name>
<gene>
    <name evidence="2" type="ORF">TMPK1_40150</name>
</gene>
<proteinExistence type="predicted"/>
<evidence type="ECO:0000256" key="1">
    <source>
        <dbReference type="SAM" id="MobiDB-lite"/>
    </source>
</evidence>